<dbReference type="AlphaFoldDB" id="A0A0J7KYP8"/>
<proteinExistence type="predicted"/>
<comment type="caution">
    <text evidence="2">The sequence shown here is derived from an EMBL/GenBank/DDBJ whole genome shotgun (WGS) entry which is preliminary data.</text>
</comment>
<keyword evidence="2" id="KW-0032">Aminotransferase</keyword>
<reference evidence="2 3" key="1">
    <citation type="submission" date="2015-04" db="EMBL/GenBank/DDBJ databases">
        <title>Lasius niger genome sequencing.</title>
        <authorList>
            <person name="Konorov E.A."/>
            <person name="Nikitin M.A."/>
            <person name="Kirill M.V."/>
            <person name="Chang P."/>
        </authorList>
    </citation>
    <scope>NUCLEOTIDE SEQUENCE [LARGE SCALE GENOMIC DNA]</scope>
    <source>
        <tissue evidence="2">Whole</tissue>
    </source>
</reference>
<evidence type="ECO:0000256" key="1">
    <source>
        <dbReference type="SAM" id="MobiDB-lite"/>
    </source>
</evidence>
<evidence type="ECO:0000313" key="2">
    <source>
        <dbReference type="EMBL" id="KMQ95642.1"/>
    </source>
</evidence>
<organism evidence="2 3">
    <name type="scientific">Lasius niger</name>
    <name type="common">Black garden ant</name>
    <dbReference type="NCBI Taxonomy" id="67767"/>
    <lineage>
        <taxon>Eukaryota</taxon>
        <taxon>Metazoa</taxon>
        <taxon>Ecdysozoa</taxon>
        <taxon>Arthropoda</taxon>
        <taxon>Hexapoda</taxon>
        <taxon>Insecta</taxon>
        <taxon>Pterygota</taxon>
        <taxon>Neoptera</taxon>
        <taxon>Endopterygota</taxon>
        <taxon>Hymenoptera</taxon>
        <taxon>Apocrita</taxon>
        <taxon>Aculeata</taxon>
        <taxon>Formicoidea</taxon>
        <taxon>Formicidae</taxon>
        <taxon>Formicinae</taxon>
        <taxon>Lasius</taxon>
        <taxon>Lasius</taxon>
    </lineage>
</organism>
<protein>
    <submittedName>
        <fullName evidence="2">Aspartate aminotransferase</fullName>
    </submittedName>
</protein>
<keyword evidence="2" id="KW-0808">Transferase</keyword>
<feature type="region of interest" description="Disordered" evidence="1">
    <location>
        <begin position="1"/>
        <end position="26"/>
    </location>
</feature>
<keyword evidence="3" id="KW-1185">Reference proteome</keyword>
<evidence type="ECO:0000313" key="3">
    <source>
        <dbReference type="Proteomes" id="UP000036403"/>
    </source>
</evidence>
<name>A0A0J7KYP8_LASNI</name>
<dbReference type="GO" id="GO:0008483">
    <property type="term" value="F:transaminase activity"/>
    <property type="evidence" value="ECO:0007669"/>
    <property type="project" value="UniProtKB-KW"/>
</dbReference>
<dbReference type="PaxDb" id="67767-A0A0J7KYP8"/>
<gene>
    <name evidence="2" type="ORF">RF55_4127</name>
</gene>
<dbReference type="EMBL" id="LBMM01001853">
    <property type="protein sequence ID" value="KMQ95642.1"/>
    <property type="molecule type" value="Genomic_DNA"/>
</dbReference>
<dbReference type="Proteomes" id="UP000036403">
    <property type="component" value="Unassembled WGS sequence"/>
</dbReference>
<sequence length="144" mass="15594">MPQFEAVTRSQQRAVRFDRADTGPPADREVITLRAGAVSTVDESGEPAVPLGPTLQYARPFLGSMVEGIRAPPAAAQEMEKNFTKSNSGLPCAHQGRVAIAREMGLRANHRSSCWIRQTSPGSHPANRRLDLQTPDYETVPATG</sequence>
<feature type="region of interest" description="Disordered" evidence="1">
    <location>
        <begin position="117"/>
        <end position="144"/>
    </location>
</feature>
<accession>A0A0J7KYP8</accession>
<feature type="compositionally biased region" description="Basic and acidic residues" evidence="1">
    <location>
        <begin position="15"/>
        <end position="26"/>
    </location>
</feature>